<organism evidence="3 4">
    <name type="scientific">Candidatus Symbiobacter mobilis CR</name>
    <dbReference type="NCBI Taxonomy" id="946483"/>
    <lineage>
        <taxon>Bacteria</taxon>
        <taxon>Pseudomonadati</taxon>
        <taxon>Pseudomonadota</taxon>
        <taxon>Betaproteobacteria</taxon>
        <taxon>Burkholderiales</taxon>
        <taxon>Comamonadaceae</taxon>
    </lineage>
</organism>
<dbReference type="InterPro" id="IPR001279">
    <property type="entry name" value="Metallo-B-lactamas"/>
</dbReference>
<dbReference type="GO" id="GO:0016787">
    <property type="term" value="F:hydrolase activity"/>
    <property type="evidence" value="ECO:0007669"/>
    <property type="project" value="UniProtKB-KW"/>
</dbReference>
<evidence type="ECO:0000313" key="3">
    <source>
        <dbReference type="EMBL" id="AGX87984.1"/>
    </source>
</evidence>
<feature type="domain" description="Metallo-beta-lactamase" evidence="2">
    <location>
        <begin position="125"/>
        <end position="318"/>
    </location>
</feature>
<keyword evidence="1" id="KW-0732">Signal</keyword>
<keyword evidence="3" id="KW-0378">Hydrolase</keyword>
<keyword evidence="4" id="KW-1185">Reference proteome</keyword>
<feature type="chain" id="PRO_5004662903" evidence="1">
    <location>
        <begin position="21"/>
        <end position="369"/>
    </location>
</feature>
<protein>
    <submittedName>
        <fullName evidence="3">Zn-dependent hydrolase-like protein</fullName>
    </submittedName>
</protein>
<dbReference type="EMBL" id="CP004885">
    <property type="protein sequence ID" value="AGX87984.1"/>
    <property type="molecule type" value="Genomic_DNA"/>
</dbReference>
<name>U5NCU1_9BURK</name>
<dbReference type="RefSeq" id="WP_022774615.1">
    <property type="nucleotide sequence ID" value="NC_022576.1"/>
</dbReference>
<dbReference type="SUPFAM" id="SSF56281">
    <property type="entry name" value="Metallo-hydrolase/oxidoreductase"/>
    <property type="match status" value="1"/>
</dbReference>
<evidence type="ECO:0000259" key="2">
    <source>
        <dbReference type="Pfam" id="PF12706"/>
    </source>
</evidence>
<dbReference type="Gene3D" id="3.60.15.10">
    <property type="entry name" value="Ribonuclease Z/Hydroxyacylglutathione hydrolase-like"/>
    <property type="match status" value="1"/>
</dbReference>
<dbReference type="OrthoDB" id="9805728at2"/>
<evidence type="ECO:0000256" key="1">
    <source>
        <dbReference type="SAM" id="SignalP"/>
    </source>
</evidence>
<dbReference type="GO" id="GO:0005737">
    <property type="term" value="C:cytoplasm"/>
    <property type="evidence" value="ECO:0007669"/>
    <property type="project" value="TreeGrafter"/>
</dbReference>
<dbReference type="eggNOG" id="COG2220">
    <property type="taxonomic scope" value="Bacteria"/>
</dbReference>
<feature type="signal peptide" evidence="1">
    <location>
        <begin position="1"/>
        <end position="20"/>
    </location>
</feature>
<proteinExistence type="predicted"/>
<dbReference type="Proteomes" id="UP000017184">
    <property type="component" value="Chromosome"/>
</dbReference>
<dbReference type="STRING" id="946483.Cenrod_1906"/>
<dbReference type="PANTHER" id="PTHR15032:SF4">
    <property type="entry name" value="N-ACYL-PHOSPHATIDYLETHANOLAMINE-HYDROLYZING PHOSPHOLIPASE D"/>
    <property type="match status" value="1"/>
</dbReference>
<evidence type="ECO:0000313" key="4">
    <source>
        <dbReference type="Proteomes" id="UP000017184"/>
    </source>
</evidence>
<dbReference type="KEGG" id="cbx:Cenrod_1906"/>
<sequence length="369" mass="41829">MRRWLFWAGACLVVALGASAQTQIPTQIATHIPPPIPLHADAASSAPSLAASDSDVDTSPSTWPWYRRLRLWWIFLFDKPANTAPHKPIPLQPLTRAALLAAPEGTVVRMGHSSVLLKLHGKFWLTDPMFGERASPVPWIGPRRFHPPPIAIEELPPIEAVILSHDHYDHLDQGSILALQGKTSHFLAPRGVGDILRDWGVPAHKVRQFSWWESAEIAGVRLVATPTQHFSGRWLWGRNRTLWCSWAILTPQWRIFFSGDSGYFDGFRTIGDKLGPFDLTLLEAGAYNPRWKRNHMFPEQTVQAHRDLRGRWLLPIHHGTFSLAFHPWNEPPERVTQEARRLGVSVTTPRMGEPLDLSQMHPGSAWWRE</sequence>
<dbReference type="Pfam" id="PF12706">
    <property type="entry name" value="Lactamase_B_2"/>
    <property type="match status" value="1"/>
</dbReference>
<dbReference type="PATRIC" id="fig|946483.4.peg.1922"/>
<dbReference type="HOGENOM" id="CLU_020884_0_2_4"/>
<dbReference type="AlphaFoldDB" id="U5NCU1"/>
<gene>
    <name evidence="3" type="ORF">Cenrod_1906</name>
</gene>
<reference evidence="3 4" key="1">
    <citation type="journal article" date="2013" name="Genome Biol.">
        <title>Genomic analysis reveals key aspects of prokaryotic symbiosis in the phototrophic consortium "Chlorochromatium aggregatum".</title>
        <authorList>
            <person name="Liu Z."/>
            <person name="Muller J."/>
            <person name="Li T."/>
            <person name="Alvey R.M."/>
            <person name="Vogl K."/>
            <person name="Frigaard N.U."/>
            <person name="Rockwell N.C."/>
            <person name="Boyd E.S."/>
            <person name="Tomsho L.P."/>
            <person name="Schuster S.C."/>
            <person name="Henke P."/>
            <person name="Rohde M."/>
            <person name="Overmann J."/>
            <person name="Bryant D.A."/>
        </authorList>
    </citation>
    <scope>NUCLEOTIDE SEQUENCE [LARGE SCALE GENOMIC DNA]</scope>
    <source>
        <strain evidence="3">CR</strain>
    </source>
</reference>
<dbReference type="PANTHER" id="PTHR15032">
    <property type="entry name" value="N-ACYL-PHOSPHATIDYLETHANOLAMINE-HYDROLYZING PHOSPHOLIPASE D"/>
    <property type="match status" value="1"/>
</dbReference>
<dbReference type="InterPro" id="IPR036866">
    <property type="entry name" value="RibonucZ/Hydroxyglut_hydro"/>
</dbReference>
<accession>U5NCU1</accession>